<dbReference type="SUPFAM" id="SSF51905">
    <property type="entry name" value="FAD/NAD(P)-binding domain"/>
    <property type="match status" value="1"/>
</dbReference>
<evidence type="ECO:0000256" key="1">
    <source>
        <dbReference type="ARBA" id="ARBA00001974"/>
    </source>
</evidence>
<dbReference type="Gene3D" id="3.50.50.60">
    <property type="entry name" value="FAD/NAD(P)-binding domain"/>
    <property type="match status" value="1"/>
</dbReference>
<dbReference type="Gene3D" id="3.30.9.10">
    <property type="entry name" value="D-Amino Acid Oxidase, subunit A, domain 2"/>
    <property type="match status" value="1"/>
</dbReference>
<evidence type="ECO:0000256" key="2">
    <source>
        <dbReference type="ARBA" id="ARBA00022630"/>
    </source>
</evidence>
<dbReference type="EMBL" id="BNAY01000010">
    <property type="protein sequence ID" value="GHH32215.1"/>
    <property type="molecule type" value="Genomic_DNA"/>
</dbReference>
<comment type="cofactor">
    <cofactor evidence="1">
        <name>FAD</name>
        <dbReference type="ChEBI" id="CHEBI:57692"/>
    </cofactor>
</comment>
<keyword evidence="8" id="KW-1185">Reference proteome</keyword>
<evidence type="ECO:0000259" key="6">
    <source>
        <dbReference type="Pfam" id="PF01266"/>
    </source>
</evidence>
<keyword evidence="2" id="KW-0285">Flavoprotein</keyword>
<organism evidence="7 8">
    <name type="scientific">Amycolatopsis oliviviridis</name>
    <dbReference type="NCBI Taxonomy" id="1471590"/>
    <lineage>
        <taxon>Bacteria</taxon>
        <taxon>Bacillati</taxon>
        <taxon>Actinomycetota</taxon>
        <taxon>Actinomycetes</taxon>
        <taxon>Pseudonocardiales</taxon>
        <taxon>Pseudonocardiaceae</taxon>
        <taxon>Amycolatopsis</taxon>
    </lineage>
</organism>
<evidence type="ECO:0000256" key="5">
    <source>
        <dbReference type="SAM" id="MobiDB-lite"/>
    </source>
</evidence>
<keyword evidence="3" id="KW-0274">FAD</keyword>
<evidence type="ECO:0000313" key="8">
    <source>
        <dbReference type="Proteomes" id="UP000635387"/>
    </source>
</evidence>
<feature type="domain" description="FAD dependent oxidoreductase" evidence="6">
    <location>
        <begin position="7"/>
        <end position="349"/>
    </location>
</feature>
<protein>
    <submittedName>
        <fullName evidence="7">N-methyl-L-tryptophan oxidase</fullName>
    </submittedName>
</protein>
<name>A0ABQ3MCL4_9PSEU</name>
<dbReference type="Pfam" id="PF01266">
    <property type="entry name" value="DAO"/>
    <property type="match status" value="1"/>
</dbReference>
<evidence type="ECO:0000313" key="7">
    <source>
        <dbReference type="EMBL" id="GHH32215.1"/>
    </source>
</evidence>
<dbReference type="Proteomes" id="UP000635387">
    <property type="component" value="Unassembled WGS sequence"/>
</dbReference>
<feature type="region of interest" description="Disordered" evidence="5">
    <location>
        <begin position="356"/>
        <end position="384"/>
    </location>
</feature>
<gene>
    <name evidence="7" type="primary">solA</name>
    <name evidence="7" type="ORF">GCM10017790_68990</name>
</gene>
<evidence type="ECO:0000256" key="4">
    <source>
        <dbReference type="ARBA" id="ARBA00023002"/>
    </source>
</evidence>
<comment type="caution">
    <text evidence="7">The sequence shown here is derived from an EMBL/GenBank/DDBJ whole genome shotgun (WGS) entry which is preliminary data.</text>
</comment>
<reference evidence="8" key="1">
    <citation type="journal article" date="2019" name="Int. J. Syst. Evol. Microbiol.">
        <title>The Global Catalogue of Microorganisms (GCM) 10K type strain sequencing project: providing services to taxonomists for standard genome sequencing and annotation.</title>
        <authorList>
            <consortium name="The Broad Institute Genomics Platform"/>
            <consortium name="The Broad Institute Genome Sequencing Center for Infectious Disease"/>
            <person name="Wu L."/>
            <person name="Ma J."/>
        </authorList>
    </citation>
    <scope>NUCLEOTIDE SEQUENCE [LARGE SCALE GENOMIC DNA]</scope>
    <source>
        <strain evidence="8">CGMCC 4.7683</strain>
    </source>
</reference>
<evidence type="ECO:0000256" key="3">
    <source>
        <dbReference type="ARBA" id="ARBA00022827"/>
    </source>
</evidence>
<dbReference type="RefSeq" id="WP_191258601.1">
    <property type="nucleotide sequence ID" value="NZ_BNAY01000010.1"/>
</dbReference>
<dbReference type="PANTHER" id="PTHR10961:SF46">
    <property type="entry name" value="PEROXISOMAL SARCOSINE OXIDASE"/>
    <property type="match status" value="1"/>
</dbReference>
<dbReference type="InterPro" id="IPR045170">
    <property type="entry name" value="MTOX"/>
</dbReference>
<sequence>MPDAPTAVVVGAGIVGASIAHSLVHRGWSVTVVEQYTPGHVRGSSHDTSRVLRLSYGGGRDIDAWYTRRAWRARELWQEIGAEEGIDLFHNVGVVWFARGEAEFEEQSARGLEALGLPVERLAPEAARDFFPDVRCDDLEFVLYEPSSGVLRARLGVLTLMRRTLRAGARLRIALARPDARGRAIVDGEVLRADRTIWACGPWLGRWFPRLVDIESVRQNVFYFGVEPRWRTPGLPVWVDGGAYGAGDVDDSGFKVGGALGAAPVIDPDLADRRPDPEAEKAARRALGYRFPALAEAPLVSRHVCQYELTADQHFLLAPVADSEGAWLAGGGGHAFKFGPAYGEYTVDLIEGREQPLPEFGLGPRERFQSKESTTPGQLARLHR</sequence>
<accession>A0ABQ3MCL4</accession>
<dbReference type="InterPro" id="IPR036188">
    <property type="entry name" value="FAD/NAD-bd_sf"/>
</dbReference>
<proteinExistence type="predicted"/>
<dbReference type="PANTHER" id="PTHR10961">
    <property type="entry name" value="PEROXISOMAL SARCOSINE OXIDASE"/>
    <property type="match status" value="1"/>
</dbReference>
<keyword evidence="4" id="KW-0560">Oxidoreductase</keyword>
<dbReference type="InterPro" id="IPR006076">
    <property type="entry name" value="FAD-dep_OxRdtase"/>
</dbReference>